<keyword evidence="9" id="KW-0472">Membrane</keyword>
<feature type="transmembrane region" description="Helical" evidence="9">
    <location>
        <begin position="20"/>
        <end position="42"/>
    </location>
</feature>
<accession>A0ABT1HLP9</accession>
<dbReference type="SMART" id="SM00387">
    <property type="entry name" value="HATPase_c"/>
    <property type="match status" value="1"/>
</dbReference>
<feature type="transmembrane region" description="Helical" evidence="9">
    <location>
        <begin position="48"/>
        <end position="72"/>
    </location>
</feature>
<keyword evidence="5" id="KW-0547">Nucleotide-binding</keyword>
<keyword evidence="12" id="KW-1185">Reference proteome</keyword>
<evidence type="ECO:0000256" key="4">
    <source>
        <dbReference type="ARBA" id="ARBA00022679"/>
    </source>
</evidence>
<sequence>MRAADLGRPRFLLTGRPWRALWYVALGALGGLPVLALVRGAMALETEWGLPVAVAGLLGMNVLLALPVSAAERRRLKIVDGRVAPSRGCPWRLFGYTLVFTTVIAVVDLVALVAALCAVIVPLSPVLEFVFEIEPIVNVDGPVSGPAAVLVGVVFVPVVGYLVVLLALGQAAVARRCLTSPEAWLADQVQELSHSRSRLVDAFEAERTRIERNLHDGAQQRLVALIMTLGLAELELSGVSEAGARLVARARSEAEGVLAELRELIRGIRPQVLTDRGLPAAVTELADRCPLAVDVRFTLPRRPCPQVELAAYFVVSEALANVIKHSRASSAQIIGSARDDHMVLVVRDDGIGGASPERGTGLQGLADRVAVVGGSMAVSSPPGGPTELRVELPWETPDFG</sequence>
<feature type="transmembrane region" description="Helical" evidence="9">
    <location>
        <begin position="93"/>
        <end position="123"/>
    </location>
</feature>
<evidence type="ECO:0000256" key="2">
    <source>
        <dbReference type="ARBA" id="ARBA00012438"/>
    </source>
</evidence>
<evidence type="ECO:0000256" key="5">
    <source>
        <dbReference type="ARBA" id="ARBA00022741"/>
    </source>
</evidence>
<dbReference type="Gene3D" id="1.20.5.1930">
    <property type="match status" value="1"/>
</dbReference>
<keyword evidence="3" id="KW-0597">Phosphoprotein</keyword>
<dbReference type="InterPro" id="IPR050482">
    <property type="entry name" value="Sensor_HK_TwoCompSys"/>
</dbReference>
<feature type="transmembrane region" description="Helical" evidence="9">
    <location>
        <begin position="143"/>
        <end position="168"/>
    </location>
</feature>
<dbReference type="CDD" id="cd16917">
    <property type="entry name" value="HATPase_UhpB-NarQ-NarX-like"/>
    <property type="match status" value="1"/>
</dbReference>
<proteinExistence type="predicted"/>
<evidence type="ECO:0000256" key="6">
    <source>
        <dbReference type="ARBA" id="ARBA00022777"/>
    </source>
</evidence>
<dbReference type="PANTHER" id="PTHR24421">
    <property type="entry name" value="NITRATE/NITRITE SENSOR PROTEIN NARX-RELATED"/>
    <property type="match status" value="1"/>
</dbReference>
<dbReference type="GO" id="GO:0016301">
    <property type="term" value="F:kinase activity"/>
    <property type="evidence" value="ECO:0007669"/>
    <property type="project" value="UniProtKB-KW"/>
</dbReference>
<name>A0ABT1HLP9_STRSD</name>
<comment type="catalytic activity">
    <reaction evidence="1">
        <text>ATP + protein L-histidine = ADP + protein N-phospho-L-histidine.</text>
        <dbReference type="EC" id="2.7.13.3"/>
    </reaction>
</comment>
<evidence type="ECO:0000259" key="10">
    <source>
        <dbReference type="SMART" id="SM00387"/>
    </source>
</evidence>
<dbReference type="RefSeq" id="WP_253667434.1">
    <property type="nucleotide sequence ID" value="NZ_JAMTCP010000001.1"/>
</dbReference>
<evidence type="ECO:0000256" key="8">
    <source>
        <dbReference type="ARBA" id="ARBA00023012"/>
    </source>
</evidence>
<dbReference type="PANTHER" id="PTHR24421:SF10">
    <property type="entry name" value="NITRATE_NITRITE SENSOR PROTEIN NARQ"/>
    <property type="match status" value="1"/>
</dbReference>
<dbReference type="InterPro" id="IPR036890">
    <property type="entry name" value="HATPase_C_sf"/>
</dbReference>
<keyword evidence="6 11" id="KW-0418">Kinase</keyword>
<dbReference type="Pfam" id="PF07730">
    <property type="entry name" value="HisKA_3"/>
    <property type="match status" value="1"/>
</dbReference>
<dbReference type="InterPro" id="IPR003594">
    <property type="entry name" value="HATPase_dom"/>
</dbReference>
<evidence type="ECO:0000313" key="11">
    <source>
        <dbReference type="EMBL" id="MCP2256433.1"/>
    </source>
</evidence>
<dbReference type="Pfam" id="PF02518">
    <property type="entry name" value="HATPase_c"/>
    <property type="match status" value="1"/>
</dbReference>
<organism evidence="11 12">
    <name type="scientific">Streptoalloteichus tenebrarius (strain ATCC 17920 / DSM 40477 / JCM 4838 / CBS 697.72 / NBRC 16177 / NCIMB 11028 / NRRL B-12390 / A12253. 1 / ISP 5477)</name>
    <name type="common">Streptomyces tenebrarius</name>
    <dbReference type="NCBI Taxonomy" id="1933"/>
    <lineage>
        <taxon>Bacteria</taxon>
        <taxon>Bacillati</taxon>
        <taxon>Actinomycetota</taxon>
        <taxon>Actinomycetes</taxon>
        <taxon>Pseudonocardiales</taxon>
        <taxon>Pseudonocardiaceae</taxon>
        <taxon>Streptoalloteichus</taxon>
    </lineage>
</organism>
<dbReference type="SUPFAM" id="SSF55874">
    <property type="entry name" value="ATPase domain of HSP90 chaperone/DNA topoisomerase II/histidine kinase"/>
    <property type="match status" value="1"/>
</dbReference>
<keyword evidence="9" id="KW-1133">Transmembrane helix</keyword>
<dbReference type="Proteomes" id="UP001205311">
    <property type="component" value="Unassembled WGS sequence"/>
</dbReference>
<evidence type="ECO:0000256" key="1">
    <source>
        <dbReference type="ARBA" id="ARBA00000085"/>
    </source>
</evidence>
<dbReference type="Gene3D" id="3.30.565.10">
    <property type="entry name" value="Histidine kinase-like ATPase, C-terminal domain"/>
    <property type="match status" value="1"/>
</dbReference>
<dbReference type="EMBL" id="JAMTCP010000001">
    <property type="protein sequence ID" value="MCP2256433.1"/>
    <property type="molecule type" value="Genomic_DNA"/>
</dbReference>
<feature type="domain" description="Histidine kinase/HSP90-like ATPase" evidence="10">
    <location>
        <begin position="306"/>
        <end position="396"/>
    </location>
</feature>
<keyword evidence="8" id="KW-0902">Two-component regulatory system</keyword>
<dbReference type="EC" id="2.7.13.3" evidence="2"/>
<keyword evidence="7" id="KW-0067">ATP-binding</keyword>
<evidence type="ECO:0000256" key="3">
    <source>
        <dbReference type="ARBA" id="ARBA00022553"/>
    </source>
</evidence>
<keyword evidence="4" id="KW-0808">Transferase</keyword>
<dbReference type="InterPro" id="IPR011712">
    <property type="entry name" value="Sig_transdc_His_kin_sub3_dim/P"/>
</dbReference>
<evidence type="ECO:0000313" key="12">
    <source>
        <dbReference type="Proteomes" id="UP001205311"/>
    </source>
</evidence>
<evidence type="ECO:0000256" key="7">
    <source>
        <dbReference type="ARBA" id="ARBA00022840"/>
    </source>
</evidence>
<comment type="caution">
    <text evidence="11">The sequence shown here is derived from an EMBL/GenBank/DDBJ whole genome shotgun (WGS) entry which is preliminary data.</text>
</comment>
<evidence type="ECO:0000256" key="9">
    <source>
        <dbReference type="SAM" id="Phobius"/>
    </source>
</evidence>
<gene>
    <name evidence="11" type="ORF">LX15_000116</name>
</gene>
<keyword evidence="9" id="KW-0812">Transmembrane</keyword>
<reference evidence="11 12" key="1">
    <citation type="submission" date="2022-06" db="EMBL/GenBank/DDBJ databases">
        <title>Genomic Encyclopedia of Archaeal and Bacterial Type Strains, Phase II (KMG-II): from individual species to whole genera.</title>
        <authorList>
            <person name="Goeker M."/>
        </authorList>
    </citation>
    <scope>NUCLEOTIDE SEQUENCE [LARGE SCALE GENOMIC DNA]</scope>
    <source>
        <strain evidence="11 12">DSM 40477</strain>
    </source>
</reference>
<protein>
    <recommendedName>
        <fullName evidence="2">histidine kinase</fullName>
        <ecNumber evidence="2">2.7.13.3</ecNumber>
    </recommendedName>
</protein>